<keyword evidence="3 8" id="KW-0812">Transmembrane</keyword>
<comment type="subcellular location">
    <subcellularLocation>
        <location evidence="1">Membrane</location>
        <topology evidence="1">Multi-pass membrane protein</topology>
    </subcellularLocation>
</comment>
<keyword evidence="10" id="KW-1185">Reference proteome</keyword>
<feature type="transmembrane region" description="Helical" evidence="8">
    <location>
        <begin position="335"/>
        <end position="354"/>
    </location>
</feature>
<organism evidence="9 10">
    <name type="scientific">Cryphonectria parasitica (strain ATCC 38755 / EP155)</name>
    <dbReference type="NCBI Taxonomy" id="660469"/>
    <lineage>
        <taxon>Eukaryota</taxon>
        <taxon>Fungi</taxon>
        <taxon>Dikarya</taxon>
        <taxon>Ascomycota</taxon>
        <taxon>Pezizomycotina</taxon>
        <taxon>Sordariomycetes</taxon>
        <taxon>Sordariomycetidae</taxon>
        <taxon>Diaporthales</taxon>
        <taxon>Cryphonectriaceae</taxon>
        <taxon>Cryphonectria-Endothia species complex</taxon>
        <taxon>Cryphonectria</taxon>
    </lineage>
</organism>
<protein>
    <submittedName>
        <fullName evidence="9">TrkH-domain-containing protein</fullName>
    </submittedName>
</protein>
<evidence type="ECO:0000313" key="10">
    <source>
        <dbReference type="Proteomes" id="UP000803844"/>
    </source>
</evidence>
<sequence>LRAFLPPLNFITVHYTYFIVVTLVTSLIFWGSSNPSFSISYADSLFLVVSAMTEAGLNTVNLSQMTTWQQVLLWLLILLGSTVWVSIWTVAFRLHAFEKHFEDIVRAEREKRDKERNKRPNSSKSLRSLSFFRSMTFGKATTTPSASLPDLDEMNQRLEGHGSQDVSPGTGAHITFANDPLGMSHGDVRTTSSTYANDGQARRRTGTVDANGLSKKQPENSPNLSVQLHRFLTNKTAGRNSQFHDLSSEEREHLGGHEYRALRMLSVVVPLYFVLWQFLGCIALGAWIANYKPEVATSNGLNPWWTGIFFGVSAFNNSGMAVIDANVVPFQNSYFVLIVMGAMILAGNTAYPIMLRFVFWSMLKLLCCTTDEETLYDFKLTLKFILTYPRRVYTNMFPARQTWWLLFMVCLLNATDWVAFEVLNLGNPTIEAIPVGSRVIDGLFQGIAVRSGGFYVVGISSLYIGLQILYVIMMYISVYPVVITIRHSNVYEERSLGIYADDPEPEGDIEQANGMNPSRLSRAIRRHFALHGVGAAPRQENADSRIDFISQQIHGQLAHDIWWLVLAIFTISTIETRHFLDDPVTYSVFNVIFEVVSAYGTVGISTGIPNVAYSFSGGWYTGSKLVLCLVMLRGRHRGLPVALDRAVRLPREQLHREEEEDYRIRRSM</sequence>
<feature type="transmembrane region" description="Helical" evidence="8">
    <location>
        <begin position="267"/>
        <end position="289"/>
    </location>
</feature>
<feature type="transmembrane region" description="Helical" evidence="8">
    <location>
        <begin position="12"/>
        <end position="31"/>
    </location>
</feature>
<evidence type="ECO:0000256" key="7">
    <source>
        <dbReference type="SAM" id="MobiDB-lite"/>
    </source>
</evidence>
<keyword evidence="2" id="KW-0813">Transport</keyword>
<dbReference type="Pfam" id="PF02386">
    <property type="entry name" value="TrkH"/>
    <property type="match status" value="1"/>
</dbReference>
<feature type="transmembrane region" description="Helical" evidence="8">
    <location>
        <begin position="71"/>
        <end position="92"/>
    </location>
</feature>
<evidence type="ECO:0000256" key="8">
    <source>
        <dbReference type="SAM" id="Phobius"/>
    </source>
</evidence>
<dbReference type="Proteomes" id="UP000803844">
    <property type="component" value="Unassembled WGS sequence"/>
</dbReference>
<evidence type="ECO:0000256" key="5">
    <source>
        <dbReference type="ARBA" id="ARBA00023065"/>
    </source>
</evidence>
<feature type="transmembrane region" description="Helical" evidence="8">
    <location>
        <begin position="304"/>
        <end position="323"/>
    </location>
</feature>
<proteinExistence type="predicted"/>
<dbReference type="AlphaFoldDB" id="A0A9P4XWM5"/>
<dbReference type="InterPro" id="IPR003445">
    <property type="entry name" value="Cat_transpt"/>
</dbReference>
<evidence type="ECO:0000256" key="2">
    <source>
        <dbReference type="ARBA" id="ARBA00022448"/>
    </source>
</evidence>
<dbReference type="PANTHER" id="PTHR31064">
    <property type="entry name" value="POTASSIUM TRANSPORT PROTEIN DDB_G0292412-RELATED"/>
    <property type="match status" value="1"/>
</dbReference>
<dbReference type="OrthoDB" id="9999863at2759"/>
<keyword evidence="5" id="KW-0406">Ion transport</keyword>
<reference evidence="9" key="1">
    <citation type="journal article" date="2020" name="Phytopathology">
        <title>Genome sequence of the chestnut blight fungus Cryphonectria parasitica EP155: A fundamental resource for an archetypical invasive plant pathogen.</title>
        <authorList>
            <person name="Crouch J.A."/>
            <person name="Dawe A."/>
            <person name="Aerts A."/>
            <person name="Barry K."/>
            <person name="Churchill A.C.L."/>
            <person name="Grimwood J."/>
            <person name="Hillman B."/>
            <person name="Milgroom M.G."/>
            <person name="Pangilinan J."/>
            <person name="Smith M."/>
            <person name="Salamov A."/>
            <person name="Schmutz J."/>
            <person name="Yadav J."/>
            <person name="Grigoriev I.V."/>
            <person name="Nuss D."/>
        </authorList>
    </citation>
    <scope>NUCLEOTIDE SEQUENCE</scope>
    <source>
        <strain evidence="9">EP155</strain>
    </source>
</reference>
<dbReference type="RefSeq" id="XP_040773109.1">
    <property type="nucleotide sequence ID" value="XM_040915759.1"/>
</dbReference>
<keyword evidence="6 8" id="KW-0472">Membrane</keyword>
<dbReference type="PIRSF" id="PIRSF002450">
    <property type="entry name" value="K+_transpter_TRK"/>
    <property type="match status" value="1"/>
</dbReference>
<evidence type="ECO:0000256" key="4">
    <source>
        <dbReference type="ARBA" id="ARBA00022989"/>
    </source>
</evidence>
<dbReference type="GO" id="GO:1990573">
    <property type="term" value="P:potassium ion import across plasma membrane"/>
    <property type="evidence" value="ECO:0007669"/>
    <property type="project" value="TreeGrafter"/>
</dbReference>
<evidence type="ECO:0000256" key="3">
    <source>
        <dbReference type="ARBA" id="ARBA00022692"/>
    </source>
</evidence>
<keyword evidence="4 8" id="KW-1133">Transmembrane helix</keyword>
<dbReference type="InterPro" id="IPR015958">
    <property type="entry name" value="Trk1_fungi"/>
</dbReference>
<feature type="transmembrane region" description="Helical" evidence="8">
    <location>
        <begin position="454"/>
        <end position="476"/>
    </location>
</feature>
<dbReference type="PANTHER" id="PTHR31064:SF37">
    <property type="entry name" value="TRANSPORTER, PUTATIVE (EUROFUNG)-RELATED"/>
    <property type="match status" value="1"/>
</dbReference>
<comment type="caution">
    <text evidence="9">The sequence shown here is derived from an EMBL/GenBank/DDBJ whole genome shotgun (WGS) entry which is preliminary data.</text>
</comment>
<feature type="transmembrane region" description="Helical" evidence="8">
    <location>
        <begin position="403"/>
        <end position="423"/>
    </location>
</feature>
<feature type="non-terminal residue" evidence="9">
    <location>
        <position position="1"/>
    </location>
</feature>
<evidence type="ECO:0000256" key="6">
    <source>
        <dbReference type="ARBA" id="ARBA00023136"/>
    </source>
</evidence>
<dbReference type="GO" id="GO:0005886">
    <property type="term" value="C:plasma membrane"/>
    <property type="evidence" value="ECO:0007669"/>
    <property type="project" value="InterPro"/>
</dbReference>
<feature type="region of interest" description="Disordered" evidence="7">
    <location>
        <begin position="158"/>
        <end position="221"/>
    </location>
</feature>
<dbReference type="GeneID" id="63832888"/>
<feature type="non-terminal residue" evidence="9">
    <location>
        <position position="668"/>
    </location>
</feature>
<evidence type="ECO:0000313" key="9">
    <source>
        <dbReference type="EMBL" id="KAF3762130.1"/>
    </source>
</evidence>
<name>A0A9P4XWM5_CRYP1</name>
<dbReference type="InterPro" id="IPR051143">
    <property type="entry name" value="TrkH_K-transport"/>
</dbReference>
<gene>
    <name evidence="9" type="ORF">M406DRAFT_227077</name>
</gene>
<dbReference type="GO" id="GO:0140107">
    <property type="term" value="F:high-affinity potassium ion transmembrane transporter activity"/>
    <property type="evidence" value="ECO:0007669"/>
    <property type="project" value="TreeGrafter"/>
</dbReference>
<accession>A0A9P4XWM5</accession>
<dbReference type="EMBL" id="MU032350">
    <property type="protein sequence ID" value="KAF3762130.1"/>
    <property type="molecule type" value="Genomic_DNA"/>
</dbReference>
<evidence type="ECO:0000256" key="1">
    <source>
        <dbReference type="ARBA" id="ARBA00004141"/>
    </source>
</evidence>
<dbReference type="GO" id="GO:0030007">
    <property type="term" value="P:intracellular potassium ion homeostasis"/>
    <property type="evidence" value="ECO:0007669"/>
    <property type="project" value="InterPro"/>
</dbReference>